<dbReference type="Proteomes" id="UP000886384">
    <property type="component" value="Unassembled WGS sequence"/>
</dbReference>
<dbReference type="EC" id="6.3.2.9" evidence="7 8"/>
<feature type="domain" description="Mur ligase C-terminal" evidence="9">
    <location>
        <begin position="312"/>
        <end position="426"/>
    </location>
</feature>
<reference evidence="11" key="1">
    <citation type="journal article" date="2020" name="mSystems">
        <title>Genome- and Community-Level Interaction Insights into Carbon Utilization and Element Cycling Functions of Hydrothermarchaeota in Hydrothermal Sediment.</title>
        <authorList>
            <person name="Zhou Z."/>
            <person name="Liu Y."/>
            <person name="Xu W."/>
            <person name="Pan J."/>
            <person name="Luo Z.H."/>
            <person name="Li M."/>
        </authorList>
    </citation>
    <scope>NUCLEOTIDE SEQUENCE [LARGE SCALE GENOMIC DNA]</scope>
    <source>
        <strain evidence="11">HyVt-380</strain>
    </source>
</reference>
<feature type="domain" description="Mur ligase central" evidence="10">
    <location>
        <begin position="117"/>
        <end position="289"/>
    </location>
</feature>
<keyword evidence="4 7" id="KW-0436">Ligase</keyword>
<keyword evidence="7 8" id="KW-0132">Cell division</keyword>
<evidence type="ECO:0000256" key="5">
    <source>
        <dbReference type="ARBA" id="ARBA00022741"/>
    </source>
</evidence>
<protein>
    <recommendedName>
        <fullName evidence="7 8">UDP-N-acetylmuramoylalanine--D-glutamate ligase</fullName>
        <ecNumber evidence="7 8">6.3.2.9</ecNumber>
    </recommendedName>
    <alternativeName>
        <fullName evidence="7">D-glutamic acid-adding enzyme</fullName>
    </alternativeName>
    <alternativeName>
        <fullName evidence="7">UDP-N-acetylmuramoyl-L-alanyl-D-glutamate synthetase</fullName>
    </alternativeName>
</protein>
<dbReference type="GO" id="GO:0009252">
    <property type="term" value="P:peptidoglycan biosynthetic process"/>
    <property type="evidence" value="ECO:0007669"/>
    <property type="project" value="UniProtKB-UniRule"/>
</dbReference>
<dbReference type="Pfam" id="PF02875">
    <property type="entry name" value="Mur_ligase_C"/>
    <property type="match status" value="1"/>
</dbReference>
<dbReference type="SUPFAM" id="SSF53623">
    <property type="entry name" value="MurD-like peptide ligases, catalytic domain"/>
    <property type="match status" value="1"/>
</dbReference>
<dbReference type="InterPro" id="IPR013221">
    <property type="entry name" value="Mur_ligase_cen"/>
</dbReference>
<keyword evidence="3 7" id="KW-0963">Cytoplasm</keyword>
<evidence type="ECO:0000256" key="1">
    <source>
        <dbReference type="ARBA" id="ARBA00004496"/>
    </source>
</evidence>
<gene>
    <name evidence="7" type="primary">murD</name>
    <name evidence="11" type="ORF">ENI26_09475</name>
</gene>
<evidence type="ECO:0000313" key="11">
    <source>
        <dbReference type="EMBL" id="HEC74584.1"/>
    </source>
</evidence>
<keyword evidence="6 7" id="KW-0067">ATP-binding</keyword>
<dbReference type="SUPFAM" id="SSF53244">
    <property type="entry name" value="MurD-like peptide ligases, peptide-binding domain"/>
    <property type="match status" value="1"/>
</dbReference>
<dbReference type="InterPro" id="IPR036615">
    <property type="entry name" value="Mur_ligase_C_dom_sf"/>
</dbReference>
<dbReference type="PANTHER" id="PTHR43692">
    <property type="entry name" value="UDP-N-ACETYLMURAMOYLALANINE--D-GLUTAMATE LIGASE"/>
    <property type="match status" value="1"/>
</dbReference>
<accession>A0A7C1W0N5</accession>
<evidence type="ECO:0000256" key="8">
    <source>
        <dbReference type="RuleBase" id="RU003664"/>
    </source>
</evidence>
<evidence type="ECO:0000256" key="4">
    <source>
        <dbReference type="ARBA" id="ARBA00022598"/>
    </source>
</evidence>
<feature type="binding site" evidence="7">
    <location>
        <begin position="119"/>
        <end position="125"/>
    </location>
    <ligand>
        <name>ATP</name>
        <dbReference type="ChEBI" id="CHEBI:30616"/>
    </ligand>
</feature>
<evidence type="ECO:0000256" key="6">
    <source>
        <dbReference type="ARBA" id="ARBA00022840"/>
    </source>
</evidence>
<dbReference type="Gene3D" id="3.40.50.720">
    <property type="entry name" value="NAD(P)-binding Rossmann-like Domain"/>
    <property type="match status" value="1"/>
</dbReference>
<evidence type="ECO:0000256" key="2">
    <source>
        <dbReference type="ARBA" id="ARBA00004752"/>
    </source>
</evidence>
<comment type="caution">
    <text evidence="11">The sequence shown here is derived from an EMBL/GenBank/DDBJ whole genome shotgun (WGS) entry which is preliminary data.</text>
</comment>
<dbReference type="Gene3D" id="3.90.190.20">
    <property type="entry name" value="Mur ligase, C-terminal domain"/>
    <property type="match status" value="1"/>
</dbReference>
<dbReference type="HAMAP" id="MF_00639">
    <property type="entry name" value="MurD"/>
    <property type="match status" value="1"/>
</dbReference>
<dbReference type="GO" id="GO:0008360">
    <property type="term" value="P:regulation of cell shape"/>
    <property type="evidence" value="ECO:0007669"/>
    <property type="project" value="UniProtKB-KW"/>
</dbReference>
<evidence type="ECO:0000259" key="9">
    <source>
        <dbReference type="Pfam" id="PF02875"/>
    </source>
</evidence>
<dbReference type="AlphaFoldDB" id="A0A7C1W0N5"/>
<dbReference type="Gene3D" id="3.40.1190.10">
    <property type="entry name" value="Mur-like, catalytic domain"/>
    <property type="match status" value="1"/>
</dbReference>
<keyword evidence="7 8" id="KW-0961">Cell wall biogenesis/degradation</keyword>
<dbReference type="UniPathway" id="UPA00219"/>
<dbReference type="GO" id="GO:0071555">
    <property type="term" value="P:cell wall organization"/>
    <property type="evidence" value="ECO:0007669"/>
    <property type="project" value="UniProtKB-KW"/>
</dbReference>
<dbReference type="GO" id="GO:0005524">
    <property type="term" value="F:ATP binding"/>
    <property type="evidence" value="ECO:0007669"/>
    <property type="project" value="UniProtKB-UniRule"/>
</dbReference>
<name>A0A7C1W0N5_9GAMM</name>
<dbReference type="InterPro" id="IPR004101">
    <property type="entry name" value="Mur_ligase_C"/>
</dbReference>
<dbReference type="InterPro" id="IPR036565">
    <property type="entry name" value="Mur-like_cat_sf"/>
</dbReference>
<comment type="catalytic activity">
    <reaction evidence="7 8">
        <text>UDP-N-acetyl-alpha-D-muramoyl-L-alanine + D-glutamate + ATP = UDP-N-acetyl-alpha-D-muramoyl-L-alanyl-D-glutamate + ADP + phosphate + H(+)</text>
        <dbReference type="Rhea" id="RHEA:16429"/>
        <dbReference type="ChEBI" id="CHEBI:15378"/>
        <dbReference type="ChEBI" id="CHEBI:29986"/>
        <dbReference type="ChEBI" id="CHEBI:30616"/>
        <dbReference type="ChEBI" id="CHEBI:43474"/>
        <dbReference type="ChEBI" id="CHEBI:83898"/>
        <dbReference type="ChEBI" id="CHEBI:83900"/>
        <dbReference type="ChEBI" id="CHEBI:456216"/>
        <dbReference type="EC" id="6.3.2.9"/>
    </reaction>
</comment>
<keyword evidence="7 8" id="KW-0573">Peptidoglycan synthesis</keyword>
<sequence>MTFSMDNLSNKNCLIIGLGKTGLSCARFLADRAMGIVMMDTRENVSLAADIQNEYPQILVKTGGLDQDWLLKADMIILSPGVDPRLPEIVMAREAGIEIVGDIELFARYTDAPVVAITGSNGKSTVTTLLALMAQVSGKNIRAGGNLGTPALDLLAEIAPDFYILELSSFQLETVRSLNAFAAAVLNISPDHMDRYDSLGEYVQAKETIYNGDGVMVINRDDSTVLGMTQADRNVIGFSLQPSAGVDFGLIERDGIVFLAEGDEPLLAVEQLKIVGSHNLANALAALALGSAMALPMSSMLSALREYRGLPHRCRLVRQINNVRWFNDSKATNVGACIAAIEGLTEVGKIILIAGGVGKDQDFSELTASIRKSVRAVVLLGIDADRIGAVIPEEVTQIRATDMADAVNLAKQLAQDGDNVLLSPACASFDMFSGYAERGDSFEQAVREVAA</sequence>
<comment type="subcellular location">
    <subcellularLocation>
        <location evidence="1 7 8">Cytoplasm</location>
    </subcellularLocation>
</comment>
<dbReference type="Pfam" id="PF08245">
    <property type="entry name" value="Mur_ligase_M"/>
    <property type="match status" value="1"/>
</dbReference>
<comment type="function">
    <text evidence="7 8">Cell wall formation. Catalyzes the addition of glutamate to the nucleotide precursor UDP-N-acetylmuramoyl-L-alanine (UMA).</text>
</comment>
<dbReference type="GO" id="GO:0005737">
    <property type="term" value="C:cytoplasm"/>
    <property type="evidence" value="ECO:0007669"/>
    <property type="project" value="UniProtKB-SubCell"/>
</dbReference>
<keyword evidence="5 7" id="KW-0547">Nucleotide-binding</keyword>
<organism evidence="11">
    <name type="scientific">Methylophaga aminisulfidivorans</name>
    <dbReference type="NCBI Taxonomy" id="230105"/>
    <lineage>
        <taxon>Bacteria</taxon>
        <taxon>Pseudomonadati</taxon>
        <taxon>Pseudomonadota</taxon>
        <taxon>Gammaproteobacteria</taxon>
        <taxon>Thiotrichales</taxon>
        <taxon>Piscirickettsiaceae</taxon>
        <taxon>Methylophaga</taxon>
    </lineage>
</organism>
<proteinExistence type="inferred from homology"/>
<dbReference type="GO" id="GO:0008764">
    <property type="term" value="F:UDP-N-acetylmuramoylalanine-D-glutamate ligase activity"/>
    <property type="evidence" value="ECO:0007669"/>
    <property type="project" value="UniProtKB-UniRule"/>
</dbReference>
<dbReference type="EMBL" id="DRHY01000202">
    <property type="protein sequence ID" value="HEC74584.1"/>
    <property type="molecule type" value="Genomic_DNA"/>
</dbReference>
<comment type="pathway">
    <text evidence="2 7 8">Cell wall biogenesis; peptidoglycan biosynthesis.</text>
</comment>
<keyword evidence="7 8" id="KW-0131">Cell cycle</keyword>
<comment type="similarity">
    <text evidence="7">Belongs to the MurCDEF family.</text>
</comment>
<dbReference type="PANTHER" id="PTHR43692:SF1">
    <property type="entry name" value="UDP-N-ACETYLMURAMOYLALANINE--D-GLUTAMATE LIGASE"/>
    <property type="match status" value="1"/>
</dbReference>
<dbReference type="SUPFAM" id="SSF51984">
    <property type="entry name" value="MurCD N-terminal domain"/>
    <property type="match status" value="1"/>
</dbReference>
<dbReference type="NCBIfam" id="TIGR01087">
    <property type="entry name" value="murD"/>
    <property type="match status" value="1"/>
</dbReference>
<dbReference type="GO" id="GO:0051301">
    <property type="term" value="P:cell division"/>
    <property type="evidence" value="ECO:0007669"/>
    <property type="project" value="UniProtKB-KW"/>
</dbReference>
<dbReference type="Pfam" id="PF21799">
    <property type="entry name" value="MurD-like_N"/>
    <property type="match status" value="1"/>
</dbReference>
<keyword evidence="7 8" id="KW-0133">Cell shape</keyword>
<evidence type="ECO:0000256" key="3">
    <source>
        <dbReference type="ARBA" id="ARBA00022490"/>
    </source>
</evidence>
<dbReference type="InterPro" id="IPR005762">
    <property type="entry name" value="MurD"/>
</dbReference>
<evidence type="ECO:0000256" key="7">
    <source>
        <dbReference type="HAMAP-Rule" id="MF_00639"/>
    </source>
</evidence>
<evidence type="ECO:0000259" key="10">
    <source>
        <dbReference type="Pfam" id="PF08245"/>
    </source>
</evidence>